<evidence type="ECO:0000256" key="1">
    <source>
        <dbReference type="SAM" id="MobiDB-lite"/>
    </source>
</evidence>
<dbReference type="Proteomes" id="UP000034112">
    <property type="component" value="Unassembled WGS sequence"/>
</dbReference>
<feature type="region of interest" description="Disordered" evidence="1">
    <location>
        <begin position="61"/>
        <end position="82"/>
    </location>
</feature>
<gene>
    <name evidence="2" type="ORF">THAR02_10411</name>
</gene>
<evidence type="ECO:0000313" key="3">
    <source>
        <dbReference type="Proteomes" id="UP000034112"/>
    </source>
</evidence>
<comment type="caution">
    <text evidence="2">The sequence shown here is derived from an EMBL/GenBank/DDBJ whole genome shotgun (WGS) entry which is preliminary data.</text>
</comment>
<accession>A0A0F9X9N3</accession>
<protein>
    <submittedName>
        <fullName evidence="2">Uncharacterized protein</fullName>
    </submittedName>
</protein>
<name>A0A0F9X9N3_TRIHA</name>
<dbReference type="EMBL" id="JOKZ01000559">
    <property type="protein sequence ID" value="KKO97482.1"/>
    <property type="molecule type" value="Genomic_DNA"/>
</dbReference>
<proteinExistence type="predicted"/>
<organism evidence="2 3">
    <name type="scientific">Trichoderma harzianum</name>
    <name type="common">Hypocrea lixii</name>
    <dbReference type="NCBI Taxonomy" id="5544"/>
    <lineage>
        <taxon>Eukaryota</taxon>
        <taxon>Fungi</taxon>
        <taxon>Dikarya</taxon>
        <taxon>Ascomycota</taxon>
        <taxon>Pezizomycotina</taxon>
        <taxon>Sordariomycetes</taxon>
        <taxon>Hypocreomycetidae</taxon>
        <taxon>Hypocreales</taxon>
        <taxon>Hypocreaceae</taxon>
        <taxon>Trichoderma</taxon>
    </lineage>
</organism>
<feature type="compositionally biased region" description="Acidic residues" evidence="1">
    <location>
        <begin position="61"/>
        <end position="70"/>
    </location>
</feature>
<sequence length="305" mass="34023">MDSLDSHTLALEIEGSNLAGASLLADNMVIGTVSCGIRLPNSDGRILLLTTVYAFEKEIDDNESSVEDTTDPLTPNSDEEDDGKTFTIGDVIYDLSEMENRDETEIVRHVYSDTTTNELIKLHGIWAIAHDSKLTNFGLALVETEESKQWEPSAICETIPWETIFECREDRNVHILTSHGSIESIIIPIPAFTCDENWNSIAFWDVVVDDHDEKMHMGDVGAVVIDTLTGKIFGYAIEITISQDGRSALRVNPLQPVVSQLSEIFKTNVEVFLNVTAPSLSKVVGKDRELPADFRRLWPVEKQDR</sequence>
<dbReference type="AlphaFoldDB" id="A0A0F9X9N3"/>
<reference evidence="3" key="1">
    <citation type="journal article" date="2015" name="Genome Announc.">
        <title>Draft whole-genome sequence of the biocontrol agent Trichoderma harzianum T6776.</title>
        <authorList>
            <person name="Baroncelli R."/>
            <person name="Piaggeschi G."/>
            <person name="Fiorini L."/>
            <person name="Bertolini E."/>
            <person name="Zapparata A."/>
            <person name="Pe M.E."/>
            <person name="Sarrocco S."/>
            <person name="Vannacci G."/>
        </authorList>
    </citation>
    <scope>NUCLEOTIDE SEQUENCE [LARGE SCALE GENOMIC DNA]</scope>
    <source>
        <strain evidence="3">T6776</strain>
    </source>
</reference>
<dbReference type="OMA" id="ICETIPW"/>
<evidence type="ECO:0000313" key="2">
    <source>
        <dbReference type="EMBL" id="KKO97482.1"/>
    </source>
</evidence>